<evidence type="ECO:0000256" key="1">
    <source>
        <dbReference type="ARBA" id="ARBA00004123"/>
    </source>
</evidence>
<comment type="catalytic activity">
    <reaction evidence="10">
        <text>N-terminal L-seryl-[histone H2A] + acetyl-CoA = N-terminal N(alpha)-acetyl-L-seryl-[histone H2A] + CoA + H(+)</text>
        <dbReference type="Rhea" id="RHEA:50600"/>
        <dbReference type="Rhea" id="RHEA-COMP:12742"/>
        <dbReference type="Rhea" id="RHEA-COMP:12744"/>
        <dbReference type="ChEBI" id="CHEBI:15378"/>
        <dbReference type="ChEBI" id="CHEBI:57287"/>
        <dbReference type="ChEBI" id="CHEBI:57288"/>
        <dbReference type="ChEBI" id="CHEBI:64738"/>
        <dbReference type="ChEBI" id="CHEBI:83690"/>
        <dbReference type="EC" id="2.3.1.257"/>
    </reaction>
</comment>
<feature type="region of interest" description="Disordered" evidence="12">
    <location>
        <begin position="1"/>
        <end position="35"/>
    </location>
</feature>
<dbReference type="PANTHER" id="PTHR20531">
    <property type="entry name" value="N-ALPHA-ACETYLTRANSFERASE 40"/>
    <property type="match status" value="1"/>
</dbReference>
<dbReference type="GO" id="GO:1990189">
    <property type="term" value="F:protein N-terminal-serine acetyltransferase activity"/>
    <property type="evidence" value="ECO:0007669"/>
    <property type="project" value="UniProtKB-EC"/>
</dbReference>
<keyword evidence="9" id="KW-0012">Acyltransferase</keyword>
<keyword evidence="6" id="KW-0963">Cytoplasm</keyword>
<accession>A0A4U0VHU2</accession>
<feature type="compositionally biased region" description="Low complexity" evidence="12">
    <location>
        <begin position="16"/>
        <end position="35"/>
    </location>
</feature>
<dbReference type="EC" id="2.3.1.257" evidence="4"/>
<dbReference type="Pfam" id="PF00583">
    <property type="entry name" value="Acetyltransf_1"/>
    <property type="match status" value="1"/>
</dbReference>
<evidence type="ECO:0000313" key="15">
    <source>
        <dbReference type="Proteomes" id="UP000308768"/>
    </source>
</evidence>
<dbReference type="PROSITE" id="PS51186">
    <property type="entry name" value="GNAT"/>
    <property type="match status" value="1"/>
</dbReference>
<protein>
    <recommendedName>
        <fullName evidence="5">N-alpha-acetyltransferase 40</fullName>
        <ecNumber evidence="4">2.3.1.257</ecNumber>
    </recommendedName>
</protein>
<dbReference type="Proteomes" id="UP000308768">
    <property type="component" value="Unassembled WGS sequence"/>
</dbReference>
<dbReference type="STRING" id="331657.A0A4U0VHU2"/>
<dbReference type="SUPFAM" id="SSF55729">
    <property type="entry name" value="Acyl-CoA N-acyltransferases (Nat)"/>
    <property type="match status" value="1"/>
</dbReference>
<dbReference type="GO" id="GO:0005634">
    <property type="term" value="C:nucleus"/>
    <property type="evidence" value="ECO:0007669"/>
    <property type="project" value="UniProtKB-SubCell"/>
</dbReference>
<organism evidence="14 15">
    <name type="scientific">Cryomyces minteri</name>
    <dbReference type="NCBI Taxonomy" id="331657"/>
    <lineage>
        <taxon>Eukaryota</taxon>
        <taxon>Fungi</taxon>
        <taxon>Dikarya</taxon>
        <taxon>Ascomycota</taxon>
        <taxon>Pezizomycotina</taxon>
        <taxon>Dothideomycetes</taxon>
        <taxon>Dothideomycetes incertae sedis</taxon>
        <taxon>Cryomyces</taxon>
    </lineage>
</organism>
<evidence type="ECO:0000256" key="9">
    <source>
        <dbReference type="ARBA" id="ARBA00023315"/>
    </source>
</evidence>
<evidence type="ECO:0000256" key="11">
    <source>
        <dbReference type="ARBA" id="ARBA00049524"/>
    </source>
</evidence>
<dbReference type="InterPro" id="IPR039949">
    <property type="entry name" value="NAA40"/>
</dbReference>
<evidence type="ECO:0000256" key="10">
    <source>
        <dbReference type="ARBA" id="ARBA00047821"/>
    </source>
</evidence>
<dbReference type="InterPro" id="IPR016181">
    <property type="entry name" value="Acyl_CoA_acyltransferase"/>
</dbReference>
<dbReference type="CDD" id="cd04301">
    <property type="entry name" value="NAT_SF"/>
    <property type="match status" value="1"/>
</dbReference>
<sequence>MPKRRALSPANDSNLSQSPSRPYSSSSSSSSTPTASQFRSKSKIITAANALTSSAFRSLYLPPLSLPSTSVSASSNLTISFSYSSDLSRQDLLACFRLVESTSKDDYAASSRRWKPRAKLREMGEVGMRYLIMRETERSNAPLSSSSSTSSSSSSSAAAAAANDRLTDAADQQTDAPILAFLSFHLLHEDARPVLYIYELHLSAPLRRLGLGTHLLSLAQRIAANVGVVKTMLTVFVSNAGAVRFYERLRDRRIWETGNALLGERSSRCPLRWRAGTGDSRAGMEESSDDWTIATIL</sequence>
<comment type="subcellular location">
    <subcellularLocation>
        <location evidence="2">Cytoplasm</location>
    </subcellularLocation>
    <subcellularLocation>
        <location evidence="1">Nucleus</location>
    </subcellularLocation>
</comment>
<dbReference type="EMBL" id="NAJN01002814">
    <property type="protein sequence ID" value="TKA48790.1"/>
    <property type="molecule type" value="Genomic_DNA"/>
</dbReference>
<keyword evidence="15" id="KW-1185">Reference proteome</keyword>
<evidence type="ECO:0000256" key="3">
    <source>
        <dbReference type="ARBA" id="ARBA00008870"/>
    </source>
</evidence>
<dbReference type="AlphaFoldDB" id="A0A4U0VHU2"/>
<gene>
    <name evidence="14" type="ORF">B0A49_11881</name>
</gene>
<evidence type="ECO:0000256" key="2">
    <source>
        <dbReference type="ARBA" id="ARBA00004496"/>
    </source>
</evidence>
<dbReference type="PANTHER" id="PTHR20531:SF1">
    <property type="entry name" value="N-ALPHA-ACETYLTRANSFERASE 40"/>
    <property type="match status" value="1"/>
</dbReference>
<comment type="caution">
    <text evidence="14">The sequence shown here is derived from an EMBL/GenBank/DDBJ whole genome shotgun (WGS) entry which is preliminary data.</text>
</comment>
<evidence type="ECO:0000256" key="4">
    <source>
        <dbReference type="ARBA" id="ARBA00012950"/>
    </source>
</evidence>
<evidence type="ECO:0000256" key="12">
    <source>
        <dbReference type="SAM" id="MobiDB-lite"/>
    </source>
</evidence>
<dbReference type="GO" id="GO:0043998">
    <property type="term" value="F:histone H2A acetyltransferase activity"/>
    <property type="evidence" value="ECO:0007669"/>
    <property type="project" value="InterPro"/>
</dbReference>
<evidence type="ECO:0000313" key="14">
    <source>
        <dbReference type="EMBL" id="TKA48790.1"/>
    </source>
</evidence>
<evidence type="ECO:0000256" key="6">
    <source>
        <dbReference type="ARBA" id="ARBA00022490"/>
    </source>
</evidence>
<dbReference type="GO" id="GO:0005737">
    <property type="term" value="C:cytoplasm"/>
    <property type="evidence" value="ECO:0007669"/>
    <property type="project" value="UniProtKB-SubCell"/>
</dbReference>
<evidence type="ECO:0000256" key="8">
    <source>
        <dbReference type="ARBA" id="ARBA00023242"/>
    </source>
</evidence>
<dbReference type="Gene3D" id="3.40.630.30">
    <property type="match status" value="1"/>
</dbReference>
<keyword evidence="7" id="KW-0808">Transferase</keyword>
<evidence type="ECO:0000256" key="5">
    <source>
        <dbReference type="ARBA" id="ARBA00015043"/>
    </source>
</evidence>
<comment type="catalytic activity">
    <reaction evidence="11">
        <text>N-terminal L-seryl-[histone H4] + acetyl-CoA = N-terminal N(alpha)-acetyl-L-seryl-[histone H4] + CoA + H(+)</text>
        <dbReference type="Rhea" id="RHEA:50596"/>
        <dbReference type="Rhea" id="RHEA-COMP:12740"/>
        <dbReference type="Rhea" id="RHEA-COMP:12743"/>
        <dbReference type="ChEBI" id="CHEBI:15378"/>
        <dbReference type="ChEBI" id="CHEBI:57287"/>
        <dbReference type="ChEBI" id="CHEBI:57288"/>
        <dbReference type="ChEBI" id="CHEBI:64738"/>
        <dbReference type="ChEBI" id="CHEBI:83690"/>
        <dbReference type="EC" id="2.3.1.257"/>
    </reaction>
</comment>
<dbReference type="GO" id="GO:0010485">
    <property type="term" value="F:histone H4 acetyltransferase activity"/>
    <property type="evidence" value="ECO:0007669"/>
    <property type="project" value="InterPro"/>
</dbReference>
<feature type="domain" description="N-acetyltransferase" evidence="13">
    <location>
        <begin position="126"/>
        <end position="289"/>
    </location>
</feature>
<name>A0A4U0VHU2_9PEZI</name>
<proteinExistence type="inferred from homology"/>
<evidence type="ECO:0000256" key="7">
    <source>
        <dbReference type="ARBA" id="ARBA00022679"/>
    </source>
</evidence>
<reference evidence="14 15" key="1">
    <citation type="submission" date="2017-03" db="EMBL/GenBank/DDBJ databases">
        <title>Genomes of endolithic fungi from Antarctica.</title>
        <authorList>
            <person name="Coleine C."/>
            <person name="Masonjones S."/>
            <person name="Stajich J.E."/>
        </authorList>
    </citation>
    <scope>NUCLEOTIDE SEQUENCE [LARGE SCALE GENOMIC DNA]</scope>
    <source>
        <strain evidence="14 15">CCFEE 5187</strain>
    </source>
</reference>
<keyword evidence="8" id="KW-0539">Nucleus</keyword>
<dbReference type="InterPro" id="IPR000182">
    <property type="entry name" value="GNAT_dom"/>
</dbReference>
<comment type="similarity">
    <text evidence="3">Belongs to the acetyltransferase family. NAA40 subfamily.</text>
</comment>
<dbReference type="OrthoDB" id="424551at2759"/>
<evidence type="ECO:0000259" key="13">
    <source>
        <dbReference type="PROSITE" id="PS51186"/>
    </source>
</evidence>